<organism evidence="1 2">
    <name type="scientific">Favolaschia claudopus</name>
    <dbReference type="NCBI Taxonomy" id="2862362"/>
    <lineage>
        <taxon>Eukaryota</taxon>
        <taxon>Fungi</taxon>
        <taxon>Dikarya</taxon>
        <taxon>Basidiomycota</taxon>
        <taxon>Agaricomycotina</taxon>
        <taxon>Agaricomycetes</taxon>
        <taxon>Agaricomycetidae</taxon>
        <taxon>Agaricales</taxon>
        <taxon>Marasmiineae</taxon>
        <taxon>Mycenaceae</taxon>
        <taxon>Favolaschia</taxon>
    </lineage>
</organism>
<keyword evidence="2" id="KW-1185">Reference proteome</keyword>
<reference evidence="1 2" key="1">
    <citation type="journal article" date="2024" name="J Genomics">
        <title>Draft genome sequencing and assembly of Favolaschia claudopus CIRM-BRFM 2984 isolated from oak limbs.</title>
        <authorList>
            <person name="Navarro D."/>
            <person name="Drula E."/>
            <person name="Chaduli D."/>
            <person name="Cazenave R."/>
            <person name="Ahrendt S."/>
            <person name="Wang J."/>
            <person name="Lipzen A."/>
            <person name="Daum C."/>
            <person name="Barry K."/>
            <person name="Grigoriev I.V."/>
            <person name="Favel A."/>
            <person name="Rosso M.N."/>
            <person name="Martin F."/>
        </authorList>
    </citation>
    <scope>NUCLEOTIDE SEQUENCE [LARGE SCALE GENOMIC DNA]</scope>
    <source>
        <strain evidence="1 2">CIRM-BRFM 2984</strain>
    </source>
</reference>
<evidence type="ECO:0000313" key="1">
    <source>
        <dbReference type="EMBL" id="KAK7007256.1"/>
    </source>
</evidence>
<protein>
    <recommendedName>
        <fullName evidence="3">F-box domain-containing protein</fullName>
    </recommendedName>
</protein>
<dbReference type="Proteomes" id="UP001362999">
    <property type="component" value="Unassembled WGS sequence"/>
</dbReference>
<sequence>MRTSAREGRDGNGRSPCLGVPRIAAMLAEICHWVTWVLCTTTLLHYSSALPAWPSPLEIQELVDHIISFVPASSDLVACSLVARGWVDAARAALFFAPHVTQPSLIKFNPNSKAQRRLYATFNSNPRSAAYVRELSLQLMNHLDIETPHKVMTCLKWLSVALIQNVPESIQLLMSRPTLRHLSFADPWSDFTSFAPVWDRCASTIEHLSLNLNGVGAPKARVPRIHLKSLRLAVWNQGAGCPTSLAPAVFNPFNISHLKALAIVDGVSIPWQTMALDTIQIFEIDTQPKTHPRSSETICGLSLFLRLNILRIIVHGRFPTSMFQSLRTIICSQPIHTIFIAFTGEGIIEEGDIRADRTELDEILSCLTLSPLPKIQIAHRWYEKPLPDVFPRLVSKHMLQLIWLPARHNPAEAHVWWRAHLVYQDVVEQI</sequence>
<accession>A0AAW0AE70</accession>
<comment type="caution">
    <text evidence="1">The sequence shown here is derived from an EMBL/GenBank/DDBJ whole genome shotgun (WGS) entry which is preliminary data.</text>
</comment>
<name>A0AAW0AE70_9AGAR</name>
<evidence type="ECO:0000313" key="2">
    <source>
        <dbReference type="Proteomes" id="UP001362999"/>
    </source>
</evidence>
<evidence type="ECO:0008006" key="3">
    <source>
        <dbReference type="Google" id="ProtNLM"/>
    </source>
</evidence>
<dbReference type="AlphaFoldDB" id="A0AAW0AE70"/>
<proteinExistence type="predicted"/>
<gene>
    <name evidence="1" type="ORF">R3P38DRAFT_3366376</name>
</gene>
<dbReference type="EMBL" id="JAWWNJ010000072">
    <property type="protein sequence ID" value="KAK7007256.1"/>
    <property type="molecule type" value="Genomic_DNA"/>
</dbReference>